<feature type="binding site" evidence="7">
    <location>
        <position position="321"/>
    </location>
    <ligand>
        <name>UDP-N-acetyl-alpha-D-glucosamine</name>
        <dbReference type="ChEBI" id="CHEBI:57705"/>
    </ligand>
</feature>
<dbReference type="AlphaFoldDB" id="A0A543K7I5"/>
<feature type="binding site" evidence="7">
    <location>
        <position position="303"/>
    </location>
    <ligand>
        <name>Mg(2+)</name>
        <dbReference type="ChEBI" id="CHEBI:18420"/>
    </ligand>
</feature>
<comment type="function">
    <text evidence="7">Catalyzes the transfer of a N-acetyl-glucosamine moiety to 1D-myo-inositol 3-phosphate to produce 1D-myo-inositol 2-acetamido-2-deoxy-glucopyranoside 3-phosphate in the mycothiol biosynthesis pathway.</text>
</comment>
<feature type="domain" description="Glycosyl transferase family 1" evidence="8">
    <location>
        <begin position="204"/>
        <end position="377"/>
    </location>
</feature>
<evidence type="ECO:0000256" key="5">
    <source>
        <dbReference type="ARBA" id="ARBA00022842"/>
    </source>
</evidence>
<keyword evidence="4 7" id="KW-0479">Metal-binding</keyword>
<feature type="binding site" evidence="7">
    <location>
        <position position="5"/>
    </location>
    <ligand>
        <name>1D-myo-inositol 3-phosphate</name>
        <dbReference type="ChEBI" id="CHEBI:58401"/>
    </ligand>
</feature>
<dbReference type="Proteomes" id="UP000315133">
    <property type="component" value="Unassembled WGS sequence"/>
</dbReference>
<dbReference type="InterPro" id="IPR017814">
    <property type="entry name" value="Mycothiol_biosynthesis_MshA"/>
</dbReference>
<feature type="binding site" evidence="7">
    <location>
        <position position="107"/>
    </location>
    <ligand>
        <name>1D-myo-inositol 3-phosphate</name>
        <dbReference type="ChEBI" id="CHEBI:58401"/>
    </ligand>
</feature>
<keyword evidence="2 7" id="KW-0328">Glycosyltransferase</keyword>
<organism evidence="10 11">
    <name type="scientific">Ornithinimicrobium humiphilum</name>
    <dbReference type="NCBI Taxonomy" id="125288"/>
    <lineage>
        <taxon>Bacteria</taxon>
        <taxon>Bacillati</taxon>
        <taxon>Actinomycetota</taxon>
        <taxon>Actinomycetes</taxon>
        <taxon>Micrococcales</taxon>
        <taxon>Ornithinimicrobiaceae</taxon>
        <taxon>Ornithinimicrobium</taxon>
    </lineage>
</organism>
<comment type="caution">
    <text evidence="10">The sequence shown here is derived from an EMBL/GenBank/DDBJ whole genome shotgun (WGS) entry which is preliminary data.</text>
</comment>
<keyword evidence="5 7" id="KW-0460">Magnesium</keyword>
<evidence type="ECO:0000259" key="9">
    <source>
        <dbReference type="Pfam" id="PF13579"/>
    </source>
</evidence>
<feature type="binding site" evidence="7">
    <location>
        <position position="301"/>
    </location>
    <ligand>
        <name>Mg(2+)</name>
        <dbReference type="ChEBI" id="CHEBI:18420"/>
    </ligand>
</feature>
<dbReference type="Pfam" id="PF13579">
    <property type="entry name" value="Glyco_trans_4_4"/>
    <property type="match status" value="1"/>
</dbReference>
<dbReference type="PANTHER" id="PTHR12526:SF510">
    <property type="entry name" value="D-INOSITOL 3-PHOSPHATE GLYCOSYLTRANSFERASE"/>
    <property type="match status" value="1"/>
</dbReference>
<feature type="binding site" evidence="7">
    <location>
        <position position="327"/>
    </location>
    <ligand>
        <name>Mg(2+)</name>
        <dbReference type="ChEBI" id="CHEBI:18420"/>
    </ligand>
</feature>
<dbReference type="HAMAP" id="MF_01695">
    <property type="entry name" value="MshA"/>
    <property type="match status" value="1"/>
</dbReference>
<feature type="binding site" evidence="7">
    <location>
        <position position="74"/>
    </location>
    <ligand>
        <name>1D-myo-inositol 3-phosphate</name>
        <dbReference type="ChEBI" id="CHEBI:58401"/>
    </ligand>
</feature>
<keyword evidence="3 7" id="KW-0808">Transferase</keyword>
<comment type="caution">
    <text evidence="7">Lacks conserved residue(s) required for the propagation of feature annotation.</text>
</comment>
<evidence type="ECO:0000256" key="2">
    <source>
        <dbReference type="ARBA" id="ARBA00022676"/>
    </source>
</evidence>
<protein>
    <recommendedName>
        <fullName evidence="7">D-inositol-3-phosphate glycosyltransferase</fullName>
        <ecNumber evidence="7">2.4.1.250</ecNumber>
    </recommendedName>
    <alternativeName>
        <fullName evidence="7">N-acetylglucosamine-inositol-phosphate N-acetylglucosaminyltransferase</fullName>
        <shortName evidence="7">GlcNAc-Ins-P N-acetylglucosaminyltransferase</shortName>
    </alternativeName>
</protein>
<feature type="binding site" evidence="7">
    <location>
        <begin position="16"/>
        <end position="21"/>
    </location>
    <ligand>
        <name>1D-myo-inositol 3-phosphate</name>
        <dbReference type="ChEBI" id="CHEBI:58401"/>
    </ligand>
</feature>
<feature type="binding site" evidence="7">
    <location>
        <position position="131"/>
    </location>
    <ligand>
        <name>1D-myo-inositol 3-phosphate</name>
        <dbReference type="ChEBI" id="CHEBI:58401"/>
    </ligand>
</feature>
<name>A0A543K7I5_9MICO</name>
<dbReference type="Pfam" id="PF00534">
    <property type="entry name" value="Glycos_transf_1"/>
    <property type="match status" value="1"/>
</dbReference>
<dbReference type="PANTHER" id="PTHR12526">
    <property type="entry name" value="GLYCOSYLTRANSFERASE"/>
    <property type="match status" value="1"/>
</dbReference>
<feature type="binding site" evidence="7">
    <location>
        <position position="313"/>
    </location>
    <ligand>
        <name>UDP-N-acetyl-alpha-D-glucosamine</name>
        <dbReference type="ChEBI" id="CHEBI:57705"/>
    </ligand>
</feature>
<dbReference type="GO" id="GO:0010125">
    <property type="term" value="P:mycothiol biosynthetic process"/>
    <property type="evidence" value="ECO:0007669"/>
    <property type="project" value="UniProtKB-UniRule"/>
</dbReference>
<evidence type="ECO:0000256" key="6">
    <source>
        <dbReference type="ARBA" id="ARBA00048131"/>
    </source>
</evidence>
<comment type="catalytic activity">
    <reaction evidence="6 7">
        <text>1D-myo-inositol 3-phosphate + UDP-N-acetyl-alpha-D-glucosamine = 1D-myo-inositol 2-acetamido-2-deoxy-alpha-D-glucopyranoside 3-phosphate + UDP + H(+)</text>
        <dbReference type="Rhea" id="RHEA:26188"/>
        <dbReference type="ChEBI" id="CHEBI:15378"/>
        <dbReference type="ChEBI" id="CHEBI:57705"/>
        <dbReference type="ChEBI" id="CHEBI:58223"/>
        <dbReference type="ChEBI" id="CHEBI:58401"/>
        <dbReference type="ChEBI" id="CHEBI:58892"/>
        <dbReference type="EC" id="2.4.1.250"/>
    </reaction>
</comment>
<feature type="binding site" evidence="7">
    <location>
        <position position="19"/>
    </location>
    <ligand>
        <name>UDP-N-acetyl-alpha-D-glucosamine</name>
        <dbReference type="ChEBI" id="CHEBI:57705"/>
    </ligand>
</feature>
<evidence type="ECO:0000259" key="8">
    <source>
        <dbReference type="Pfam" id="PF00534"/>
    </source>
</evidence>
<evidence type="ECO:0000256" key="1">
    <source>
        <dbReference type="ARBA" id="ARBA00008449"/>
    </source>
</evidence>
<dbReference type="InterPro" id="IPR028098">
    <property type="entry name" value="Glyco_trans_4-like_N"/>
</dbReference>
<evidence type="ECO:0000256" key="7">
    <source>
        <dbReference type="HAMAP-Rule" id="MF_01695"/>
    </source>
</evidence>
<evidence type="ECO:0000313" key="10">
    <source>
        <dbReference type="EMBL" id="TQM91025.1"/>
    </source>
</evidence>
<dbReference type="Gene3D" id="3.40.50.2000">
    <property type="entry name" value="Glycogen Phosphorylase B"/>
    <property type="match status" value="2"/>
</dbReference>
<dbReference type="InterPro" id="IPR001296">
    <property type="entry name" value="Glyco_trans_1"/>
</dbReference>
<comment type="similarity">
    <text evidence="1 7">Belongs to the glycosyltransferase group 1 family. MshA subfamily.</text>
</comment>
<feature type="domain" description="Glycosyltransferase subfamily 4-like N-terminal" evidence="9">
    <location>
        <begin position="18"/>
        <end position="193"/>
    </location>
</feature>
<reference evidence="10 11" key="1">
    <citation type="submission" date="2019-06" db="EMBL/GenBank/DDBJ databases">
        <title>Sequencing the genomes of 1000 actinobacteria strains.</title>
        <authorList>
            <person name="Klenk H.-P."/>
        </authorList>
    </citation>
    <scope>NUCLEOTIDE SEQUENCE [LARGE SCALE GENOMIC DNA]</scope>
    <source>
        <strain evidence="10 11">DSM 12362</strain>
    </source>
</reference>
<evidence type="ECO:0000256" key="3">
    <source>
        <dbReference type="ARBA" id="ARBA00022679"/>
    </source>
</evidence>
<comment type="subunit">
    <text evidence="7">Homodimer.</text>
</comment>
<accession>A0A543K7I5</accession>
<sequence length="426" mass="44801">MVSVHTSPLERPGTGDAGGLNVYVVETATRLARRGVLVDVFTRATSGSQGGSVPLAPGVTVHHVTAGPLEGLGKEDLPGQLCAFAADFSSHLAGRPEGHFDLIHAHYWLSGQVGWIASDRFDVPLVQTMHTMAKVKNRALAEGDQPEPRGREIGEEQVVARADALVANTPEEARELVDLYGADPAAVHVVPPGVALETFRPGPQDEARAEVGLDPDAVVLLFVGRIQPLKAPDVLVRAAGELVRRDPALRDRLRVVVLGGLSGSGLTRPKALRKVVVQEGLEDLVQIRPPVSREELATWFRAADLVAVPSYNESFGLVAVEALASGTPVVAARVGGLPVAVGRAGVLVDGHDPEVWADELAATLQRLEDPAERAAWSTRAVAHAEQFSWEHTVDRLVEVYSGAVAARRLGSPGPVGVPGGGPGAGT</sequence>
<dbReference type="SUPFAM" id="SSF53756">
    <property type="entry name" value="UDP-Glycosyltransferase/glycogen phosphorylase"/>
    <property type="match status" value="1"/>
</dbReference>
<feature type="binding site" evidence="7">
    <location>
        <position position="151"/>
    </location>
    <ligand>
        <name>1D-myo-inositol 3-phosphate</name>
        <dbReference type="ChEBI" id="CHEBI:58401"/>
    </ligand>
</feature>
<feature type="binding site" evidence="7">
    <location>
        <position position="300"/>
    </location>
    <ligand>
        <name>Mg(2+)</name>
        <dbReference type="ChEBI" id="CHEBI:18420"/>
    </ligand>
</feature>
<feature type="binding site" evidence="7">
    <location>
        <position position="291"/>
    </location>
    <ligand>
        <name>UDP-N-acetyl-alpha-D-glucosamine</name>
        <dbReference type="ChEBI" id="CHEBI:57705"/>
    </ligand>
</feature>
<dbReference type="EC" id="2.4.1.250" evidence="7"/>
<dbReference type="EMBL" id="VFPU01000002">
    <property type="protein sequence ID" value="TQM91025.1"/>
    <property type="molecule type" value="Genomic_DNA"/>
</dbReference>
<dbReference type="OrthoDB" id="9810929at2"/>
<keyword evidence="11" id="KW-1185">Reference proteome</keyword>
<dbReference type="GO" id="GO:0000287">
    <property type="term" value="F:magnesium ion binding"/>
    <property type="evidence" value="ECO:0007669"/>
    <property type="project" value="UniProtKB-UniRule"/>
</dbReference>
<dbReference type="GO" id="GO:0008375">
    <property type="term" value="F:acetylglucosaminyltransferase activity"/>
    <property type="evidence" value="ECO:0007669"/>
    <property type="project" value="UniProtKB-UniRule"/>
</dbReference>
<evidence type="ECO:0000256" key="4">
    <source>
        <dbReference type="ARBA" id="ARBA00022723"/>
    </source>
</evidence>
<evidence type="ECO:0000313" key="11">
    <source>
        <dbReference type="Proteomes" id="UP000315133"/>
    </source>
</evidence>
<feature type="binding site" evidence="7">
    <location>
        <position position="225"/>
    </location>
    <ligand>
        <name>UDP-N-acetyl-alpha-D-glucosamine</name>
        <dbReference type="ChEBI" id="CHEBI:57705"/>
    </ligand>
</feature>
<dbReference type="RefSeq" id="WP_141820875.1">
    <property type="nucleotide sequence ID" value="NZ_BAAAIL010000001.1"/>
</dbReference>
<proteinExistence type="inferred from homology"/>
<feature type="binding site" evidence="7">
    <location>
        <position position="230"/>
    </location>
    <ligand>
        <name>UDP-N-acetyl-alpha-D-glucosamine</name>
        <dbReference type="ChEBI" id="CHEBI:57705"/>
    </ligand>
</feature>
<dbReference type="NCBIfam" id="TIGR03449">
    <property type="entry name" value="mycothiol_MshA"/>
    <property type="match status" value="1"/>
</dbReference>
<gene>
    <name evidence="7" type="primary">mshA</name>
    <name evidence="10" type="ORF">FB476_2743</name>
</gene>
<dbReference type="GO" id="GO:0102710">
    <property type="term" value="F:D-inositol-3-phosphate glycosyltransferase activity"/>
    <property type="evidence" value="ECO:0007669"/>
    <property type="project" value="UniProtKB-EC"/>
</dbReference>